<organism evidence="2 3">
    <name type="scientific">Cephalotus follicularis</name>
    <name type="common">Albany pitcher plant</name>
    <dbReference type="NCBI Taxonomy" id="3775"/>
    <lineage>
        <taxon>Eukaryota</taxon>
        <taxon>Viridiplantae</taxon>
        <taxon>Streptophyta</taxon>
        <taxon>Embryophyta</taxon>
        <taxon>Tracheophyta</taxon>
        <taxon>Spermatophyta</taxon>
        <taxon>Magnoliopsida</taxon>
        <taxon>eudicotyledons</taxon>
        <taxon>Gunneridae</taxon>
        <taxon>Pentapetalae</taxon>
        <taxon>rosids</taxon>
        <taxon>fabids</taxon>
        <taxon>Oxalidales</taxon>
        <taxon>Cephalotaceae</taxon>
        <taxon>Cephalotus</taxon>
    </lineage>
</organism>
<sequence>MDANVERIFLESMAPAQPMMDIDQDTETNYTLKLEPDEENPSLSANSDEIGLRCLIKQEEPTICMEALQLHSKTSKWSEDVDVDIIECTNNIDTRLLEVDDLDATECSSSFGDSVSDTGKCDEICEAEVESQFFADNAFPSACDAFTCMFETRKRRLTNHWRSFIRPLMWRCKWTELRIKEIESQALKYSRELAAHDLRKHYLGINPSTLEGCGSKSLPFSSQYYKTKPIKRRKRKKIEKTTDVASYMSQHNLFGYIENKRSNPDVTSMADDFGNTAMADQHDDCIDKSDINNDESLLEFRDCNNSLEQILWKIEIVHSRVHKLKCQVDVIMSKTAAKFSSLENLSLLAPNDVQTSSVPSPTFSAGNGDTISVGAIYNPSQHMPEYDIGELVLPESAISNYGEAFHVPDIIESTVGLLSAADVTFHQPQMGDSCEDILENVLIHNQPAEGDGHTLVRMSNETTEKHHENEPEKGEEGESVNPSSIPTLELDPAAKSTASQKQSTLKSCFATDFQFPTNKRKRGERKASSGGWSKKCSGEPDSQ</sequence>
<evidence type="ECO:0000256" key="1">
    <source>
        <dbReference type="SAM" id="MobiDB-lite"/>
    </source>
</evidence>
<dbReference type="Proteomes" id="UP000187406">
    <property type="component" value="Unassembled WGS sequence"/>
</dbReference>
<feature type="region of interest" description="Disordered" evidence="1">
    <location>
        <begin position="461"/>
        <end position="543"/>
    </location>
</feature>
<dbReference type="InParanoid" id="A0A1Q3BFB1"/>
<dbReference type="EMBL" id="BDDD01000485">
    <property type="protein sequence ID" value="GAV66532.1"/>
    <property type="molecule type" value="Genomic_DNA"/>
</dbReference>
<dbReference type="FunCoup" id="A0A1Q3BFB1">
    <property type="interactions" value="811"/>
</dbReference>
<gene>
    <name evidence="2" type="ORF">CFOL_v3_10042</name>
</gene>
<keyword evidence="3" id="KW-1185">Reference proteome</keyword>
<name>A0A1Q3BFB1_CEPFO</name>
<accession>A0A1Q3BFB1</accession>
<comment type="caution">
    <text evidence="2">The sequence shown here is derived from an EMBL/GenBank/DDBJ whole genome shotgun (WGS) entry which is preliminary data.</text>
</comment>
<feature type="compositionally biased region" description="Polar residues" evidence="1">
    <location>
        <begin position="496"/>
        <end position="506"/>
    </location>
</feature>
<evidence type="ECO:0000313" key="2">
    <source>
        <dbReference type="EMBL" id="GAV66532.1"/>
    </source>
</evidence>
<dbReference type="AlphaFoldDB" id="A0A1Q3BFB1"/>
<protein>
    <submittedName>
        <fullName evidence="2">Uncharacterized protein</fullName>
    </submittedName>
</protein>
<dbReference type="PANTHER" id="PTHR34057">
    <property type="entry name" value="ELONGATION FACTOR"/>
    <property type="match status" value="1"/>
</dbReference>
<feature type="compositionally biased region" description="Basic and acidic residues" evidence="1">
    <location>
        <begin position="462"/>
        <end position="476"/>
    </location>
</feature>
<dbReference type="PANTHER" id="PTHR34057:SF1">
    <property type="entry name" value="ELONGATION FACTOR"/>
    <property type="match status" value="1"/>
</dbReference>
<proteinExistence type="predicted"/>
<evidence type="ECO:0000313" key="3">
    <source>
        <dbReference type="Proteomes" id="UP000187406"/>
    </source>
</evidence>
<dbReference type="CDD" id="cd11650">
    <property type="entry name" value="AT4G37440_like"/>
    <property type="match status" value="1"/>
</dbReference>
<dbReference type="OrthoDB" id="21648at2759"/>
<reference evidence="3" key="1">
    <citation type="submission" date="2016-04" db="EMBL/GenBank/DDBJ databases">
        <title>Cephalotus genome sequencing.</title>
        <authorList>
            <person name="Fukushima K."/>
            <person name="Hasebe M."/>
            <person name="Fang X."/>
        </authorList>
    </citation>
    <scope>NUCLEOTIDE SEQUENCE [LARGE SCALE GENOMIC DNA]</scope>
    <source>
        <strain evidence="3">cv. St1</strain>
    </source>
</reference>
<dbReference type="STRING" id="3775.A0A1Q3BFB1"/>
<dbReference type="InterPro" id="IPR038745">
    <property type="entry name" value="AT4G37440-like"/>
</dbReference>